<evidence type="ECO:0000256" key="1">
    <source>
        <dbReference type="SAM" id="Phobius"/>
    </source>
</evidence>
<evidence type="ECO:0000313" key="4">
    <source>
        <dbReference type="Proteomes" id="UP000540656"/>
    </source>
</evidence>
<gene>
    <name evidence="3" type="ORF">BJ980_003318</name>
</gene>
<proteinExistence type="predicted"/>
<dbReference type="AlphaFoldDB" id="A0A7Y9S6N3"/>
<name>A0A7Y9S6N3_9ACTN</name>
<dbReference type="InterPro" id="IPR005182">
    <property type="entry name" value="YdbS-like_PH"/>
</dbReference>
<feature type="transmembrane region" description="Helical" evidence="1">
    <location>
        <begin position="379"/>
        <end position="397"/>
    </location>
</feature>
<protein>
    <submittedName>
        <fullName evidence="3">Putative membrane protein</fullName>
    </submittedName>
</protein>
<dbReference type="EMBL" id="JACCAA010000001">
    <property type="protein sequence ID" value="NYG60395.1"/>
    <property type="molecule type" value="Genomic_DNA"/>
</dbReference>
<evidence type="ECO:0000313" key="3">
    <source>
        <dbReference type="EMBL" id="NYG60395.1"/>
    </source>
</evidence>
<dbReference type="Proteomes" id="UP000540656">
    <property type="component" value="Unassembled WGS sequence"/>
</dbReference>
<feature type="domain" description="YdbS-like PH" evidence="2">
    <location>
        <begin position="402"/>
        <end position="474"/>
    </location>
</feature>
<feature type="transmembrane region" description="Helical" evidence="1">
    <location>
        <begin position="224"/>
        <end position="249"/>
    </location>
</feature>
<sequence length="490" mass="52649">MSEPGGWQRLDAKVMVIGPIGAFRQFLFPAVIALIGVGTQQPRWALIAAPLIVLGSIVLGVIPWFTTRFRIADDQLVVTTGLVNKLRLTAPLDRIRSVDLEATVLHRLLKLEKVEVGTGVDDTMIELNALSVDQAAALRTRLLSGRTAPTDRHTAGEAPAETIGTARGVNDLVTFTPAWARFAPFSLGRLAIALGFLGATSQFAGEIRIELDGDVLERVLATSLTLIILGALAGGLVLWIVLSMVAYLIQWWDMRLFREDGNLRLTRGLFTTQSTTIEEVRVRGVRLRETALLRTVDGGELHALVTGLEDSVHAVLPQAPTPVVREIATDILGDETPVKVGLEMHGPSARRRAMVRNVLVLSPVIAPVVALVVLLDGPWWPVVAVAVAVVPVGCLLGRMEYAHLGHALTPDHLVAGSGITSRTRTILQRDGVIGWVVAQSFFQRRRGLATVVATTAAGAEQVVIRDIPLPAATAFVRAATPGIVEEFLAA</sequence>
<dbReference type="RefSeq" id="WP_179503332.1">
    <property type="nucleotide sequence ID" value="NZ_JACCAA010000001.1"/>
</dbReference>
<feature type="transmembrane region" description="Helical" evidence="1">
    <location>
        <begin position="354"/>
        <end position="373"/>
    </location>
</feature>
<organism evidence="3 4">
    <name type="scientific">Nocardioides daedukensis</name>
    <dbReference type="NCBI Taxonomy" id="634462"/>
    <lineage>
        <taxon>Bacteria</taxon>
        <taxon>Bacillati</taxon>
        <taxon>Actinomycetota</taxon>
        <taxon>Actinomycetes</taxon>
        <taxon>Propionibacteriales</taxon>
        <taxon>Nocardioidaceae</taxon>
        <taxon>Nocardioides</taxon>
    </lineage>
</organism>
<keyword evidence="4" id="KW-1185">Reference proteome</keyword>
<dbReference type="PANTHER" id="PTHR34473">
    <property type="entry name" value="UPF0699 TRANSMEMBRANE PROTEIN YDBS"/>
    <property type="match status" value="1"/>
</dbReference>
<dbReference type="Pfam" id="PF03703">
    <property type="entry name" value="bPH_2"/>
    <property type="match status" value="2"/>
</dbReference>
<reference evidence="3 4" key="1">
    <citation type="submission" date="2020-07" db="EMBL/GenBank/DDBJ databases">
        <title>Sequencing the genomes of 1000 actinobacteria strains.</title>
        <authorList>
            <person name="Klenk H.-P."/>
        </authorList>
    </citation>
    <scope>NUCLEOTIDE SEQUENCE [LARGE SCALE GENOMIC DNA]</scope>
    <source>
        <strain evidence="3 4">DSM 23819</strain>
    </source>
</reference>
<accession>A0A7Y9S6N3</accession>
<evidence type="ECO:0000259" key="2">
    <source>
        <dbReference type="Pfam" id="PF03703"/>
    </source>
</evidence>
<keyword evidence="1" id="KW-0472">Membrane</keyword>
<dbReference type="InterPro" id="IPR014529">
    <property type="entry name" value="UCP026631"/>
</dbReference>
<dbReference type="PANTHER" id="PTHR34473:SF2">
    <property type="entry name" value="UPF0699 TRANSMEMBRANE PROTEIN YDBT"/>
    <property type="match status" value="1"/>
</dbReference>
<feature type="transmembrane region" description="Helical" evidence="1">
    <location>
        <begin position="12"/>
        <end position="38"/>
    </location>
</feature>
<feature type="domain" description="YdbS-like PH" evidence="2">
    <location>
        <begin position="64"/>
        <end position="141"/>
    </location>
</feature>
<feature type="transmembrane region" description="Helical" evidence="1">
    <location>
        <begin position="44"/>
        <end position="65"/>
    </location>
</feature>
<keyword evidence="1" id="KW-0812">Transmembrane</keyword>
<keyword evidence="1" id="KW-1133">Transmembrane helix</keyword>
<dbReference type="PIRSF" id="PIRSF026631">
    <property type="entry name" value="UCP026631"/>
    <property type="match status" value="1"/>
</dbReference>
<comment type="caution">
    <text evidence="3">The sequence shown here is derived from an EMBL/GenBank/DDBJ whole genome shotgun (WGS) entry which is preliminary data.</text>
</comment>